<dbReference type="PANTHER" id="PTHR34819">
    <property type="entry name" value="LARGE CYSTEINE-RICH PERIPLASMIC PROTEIN OMCB"/>
    <property type="match status" value="1"/>
</dbReference>
<dbReference type="InterPro" id="IPR013783">
    <property type="entry name" value="Ig-like_fold"/>
</dbReference>
<keyword evidence="6" id="KW-1185">Reference proteome</keyword>
<keyword evidence="2" id="KW-1133">Transmembrane helix</keyword>
<proteinExistence type="predicted"/>
<gene>
    <name evidence="5" type="ORF">Air01nite_10750</name>
</gene>
<feature type="domain" description="DUF11" evidence="4">
    <location>
        <begin position="278"/>
        <end position="389"/>
    </location>
</feature>
<dbReference type="InterPro" id="IPR047589">
    <property type="entry name" value="DUF11_rpt"/>
</dbReference>
<feature type="signal peptide" evidence="3">
    <location>
        <begin position="1"/>
        <end position="15"/>
    </location>
</feature>
<dbReference type="InterPro" id="IPR051172">
    <property type="entry name" value="Chlamydia_OmcB"/>
</dbReference>
<feature type="domain" description="DUF11" evidence="4">
    <location>
        <begin position="150"/>
        <end position="270"/>
    </location>
</feature>
<feature type="region of interest" description="Disordered" evidence="1">
    <location>
        <begin position="451"/>
        <end position="478"/>
    </location>
</feature>
<sequence length="478" mass="47851">MPLGLLVLLSGVALATPLPSTVDVALAGKVAPATVRAGQDATLTITAHNKGFLPAAGVRVAVPLPSRLAVTKHTAGQGSFDGLVWTVGALPVRKTVTLTLVVRGSGPATVTAAAALVGATPRDGDARNDLATAALRVTAANGAATVPRADLALVAQVVPATARLGEPVSFVVTVTNKGPAPASDVEVADPVVAGTFLASAATAGQVTGLPVGTGAVATAARWHVGTLAAGASATWTVRALTAFPVWGDTAVLVTQSGADDPVPGNAVARAAPVVTAADVALERDVSNLTPVFGQEITITLTVGNAGPDPARAVTVTDPPRDGLVFVSASSSAGGYDQEAGRWAVGDLTPGAEATLTVRVRVEAAGPIAGRAVAEASPGDPDSANNAAETVLTASGAEPLPLPVFRTGFPLPFTEIRLSTMEATIVGGLLMAFGLVLLAHVAPDVVRTRRAGGVWPATSPGRRSRRPGRERHAAPDRSR</sequence>
<dbReference type="Proteomes" id="UP000624325">
    <property type="component" value="Unassembled WGS sequence"/>
</dbReference>
<dbReference type="NCBIfam" id="TIGR01451">
    <property type="entry name" value="B_ant_repeat"/>
    <property type="match status" value="2"/>
</dbReference>
<dbReference type="EMBL" id="BONC01000004">
    <property type="protein sequence ID" value="GIF54980.1"/>
    <property type="molecule type" value="Genomic_DNA"/>
</dbReference>
<evidence type="ECO:0000259" key="4">
    <source>
        <dbReference type="Pfam" id="PF01345"/>
    </source>
</evidence>
<feature type="compositionally biased region" description="Basic and acidic residues" evidence="1">
    <location>
        <begin position="469"/>
        <end position="478"/>
    </location>
</feature>
<accession>A0ABQ4BWR7</accession>
<evidence type="ECO:0000256" key="2">
    <source>
        <dbReference type="SAM" id="Phobius"/>
    </source>
</evidence>
<name>A0ABQ4BWR7_9ACTN</name>
<organism evidence="5 6">
    <name type="scientific">Asanoa iriomotensis</name>
    <dbReference type="NCBI Taxonomy" id="234613"/>
    <lineage>
        <taxon>Bacteria</taxon>
        <taxon>Bacillati</taxon>
        <taxon>Actinomycetota</taxon>
        <taxon>Actinomycetes</taxon>
        <taxon>Micromonosporales</taxon>
        <taxon>Micromonosporaceae</taxon>
        <taxon>Asanoa</taxon>
    </lineage>
</organism>
<evidence type="ECO:0000256" key="3">
    <source>
        <dbReference type="SAM" id="SignalP"/>
    </source>
</evidence>
<dbReference type="Gene3D" id="2.60.40.10">
    <property type="entry name" value="Immunoglobulins"/>
    <property type="match status" value="2"/>
</dbReference>
<keyword evidence="3" id="KW-0732">Signal</keyword>
<evidence type="ECO:0000256" key="1">
    <source>
        <dbReference type="SAM" id="MobiDB-lite"/>
    </source>
</evidence>
<evidence type="ECO:0000313" key="5">
    <source>
        <dbReference type="EMBL" id="GIF54980.1"/>
    </source>
</evidence>
<evidence type="ECO:0000313" key="6">
    <source>
        <dbReference type="Proteomes" id="UP000624325"/>
    </source>
</evidence>
<protein>
    <recommendedName>
        <fullName evidence="4">DUF11 domain-containing protein</fullName>
    </recommendedName>
</protein>
<feature type="domain" description="DUF11" evidence="4">
    <location>
        <begin position="23"/>
        <end position="134"/>
    </location>
</feature>
<keyword evidence="2" id="KW-0812">Transmembrane</keyword>
<reference evidence="5 6" key="1">
    <citation type="submission" date="2021-01" db="EMBL/GenBank/DDBJ databases">
        <title>Whole genome shotgun sequence of Asanoa iriomotensis NBRC 100142.</title>
        <authorList>
            <person name="Komaki H."/>
            <person name="Tamura T."/>
        </authorList>
    </citation>
    <scope>NUCLEOTIDE SEQUENCE [LARGE SCALE GENOMIC DNA]</scope>
    <source>
        <strain evidence="5 6">NBRC 100142</strain>
    </source>
</reference>
<feature type="transmembrane region" description="Helical" evidence="2">
    <location>
        <begin position="422"/>
        <end position="441"/>
    </location>
</feature>
<feature type="chain" id="PRO_5046773954" description="DUF11 domain-containing protein" evidence="3">
    <location>
        <begin position="16"/>
        <end position="478"/>
    </location>
</feature>
<dbReference type="Pfam" id="PF01345">
    <property type="entry name" value="DUF11"/>
    <property type="match status" value="3"/>
</dbReference>
<keyword evidence="2" id="KW-0472">Membrane</keyword>
<comment type="caution">
    <text evidence="5">The sequence shown here is derived from an EMBL/GenBank/DDBJ whole genome shotgun (WGS) entry which is preliminary data.</text>
</comment>
<dbReference type="InterPro" id="IPR001434">
    <property type="entry name" value="OmcB-like_DUF11"/>
</dbReference>